<dbReference type="InterPro" id="IPR042197">
    <property type="entry name" value="Apaf_helical"/>
</dbReference>
<feature type="domain" description="R13L1/DRL21-like LRR repeat region" evidence="10">
    <location>
        <begin position="678"/>
        <end position="800"/>
    </location>
</feature>
<keyword evidence="12" id="KW-1185">Reference proteome</keyword>
<evidence type="ECO:0000256" key="5">
    <source>
        <dbReference type="ARBA" id="ARBA00022840"/>
    </source>
</evidence>
<keyword evidence="5" id="KW-0067">ATP-binding</keyword>
<dbReference type="InterPro" id="IPR036388">
    <property type="entry name" value="WH-like_DNA-bd_sf"/>
</dbReference>
<feature type="domain" description="Disease resistance N-terminal" evidence="7">
    <location>
        <begin position="10"/>
        <end position="96"/>
    </location>
</feature>
<evidence type="ECO:0000259" key="8">
    <source>
        <dbReference type="Pfam" id="PF23559"/>
    </source>
</evidence>
<gene>
    <name evidence="11" type="ORF">RGQ29_006827</name>
</gene>
<dbReference type="PRINTS" id="PR00364">
    <property type="entry name" value="DISEASERSIST"/>
</dbReference>
<dbReference type="Pfam" id="PF00931">
    <property type="entry name" value="NB-ARC"/>
    <property type="match status" value="1"/>
</dbReference>
<dbReference type="PANTHER" id="PTHR36766">
    <property type="entry name" value="PLANT BROAD-SPECTRUM MILDEW RESISTANCE PROTEIN RPW8"/>
    <property type="match status" value="1"/>
</dbReference>
<sequence>MADLLLSALVSTAVGNLNASALKEFGFAWGLGAELDNLKSTMSAIRSVVKYAEEKQWNNDFIRDWLGKLKDVAWDADNVLDEFATEALMRKVEREKGAASQVSRFSSLPNRLKFRMKMASKLKKVRDRLDAISRERSFHLGEGDINMEAFDVEKRQTGSLVNESKIYGRDEEKEKIIEVLLTNVPDDQDNLAIYAVWGMGGLGKTTLAQLVYNDARVERHFELRIWVCVSFDFQIRRLVRAIIESIDGSSCSLSELDPLQKQLQEKLRGRKFLLVLDDVWNEGQKEWDHLKDTLMCGAKGSMLIVTTRIEKIALMMATVLPIHHIGCLSEDDSWSLFKGRAFGMERVEERSELESIGKEIVKKCGGVPLAINALGSLVYSKRSKREWLFVKESQIWNLPKSENSILPALMLSYHHLSPHLRQCFAYCCVFPKDHELVMDKLIQLWMANGFIPSKGPSELYDIGVDIFNELVRRSFFQDVEENLGYITCKMHDLMHDLAQSIMGHECVALEYGKDVKVEGRIFHMFFDRTSSQLFSLNEDLCKVRSLRSCLGTSDRNASLPFFLKQKYLRVLDFTSVVQEVPSSISNLKHLRYLDMSGSIIKVLPESTTCLLNLQTLKLDQCGSLCELPKGMKHMKSLMYLGITNCSSLSRMPEGIGQLTCLQSLSFFIVGKEKGYQVSELKGLNLRNKLAIKGLDNVRNSVEAKNANLIGKQNLYSLSLGWWSDNKSHVPDHVEDVLDGLQPHSNLKVLSIYNYLGSKIPTWIQDSVLRDLVEISLYCWERCEHLPLLGKQQLLKVLKISGWHAVKYIGNEFHGDGAISFPSLKEFRLHKMHHLEEWRTMNGRENFPCLSTLQIIECPKLVGIPIIPSITGLTMRRNNAMLIRSVMNLTSLSSLEIDGMDDELTVLPDGLLQNHKMLKMLRISDMPNLKSLTNQLDNLSALNEFHLEWCDKIESLPEGLQNLHSLRRLSIRECNNLLSLPMNGLQGLSSLRSLSIKRCNKFCSLSEGIQYLIALEDLFISTCLKLISLPEGIQHLTALRYLHIGYCEDLSSLPKQIGCLTSLSYLRIWYCPNLMSIPDELQNLTALKTLTIVGCPHLEKRCKKDSGEDWHKISHIPDFEIH</sequence>
<organism evidence="11 12">
    <name type="scientific">Quercus rubra</name>
    <name type="common">Northern red oak</name>
    <name type="synonym">Quercus borealis</name>
    <dbReference type="NCBI Taxonomy" id="3512"/>
    <lineage>
        <taxon>Eukaryota</taxon>
        <taxon>Viridiplantae</taxon>
        <taxon>Streptophyta</taxon>
        <taxon>Embryophyta</taxon>
        <taxon>Tracheophyta</taxon>
        <taxon>Spermatophyta</taxon>
        <taxon>Magnoliopsida</taxon>
        <taxon>eudicotyledons</taxon>
        <taxon>Gunneridae</taxon>
        <taxon>Pentapetalae</taxon>
        <taxon>rosids</taxon>
        <taxon>fabids</taxon>
        <taxon>Fagales</taxon>
        <taxon>Fagaceae</taxon>
        <taxon>Quercus</taxon>
    </lineage>
</organism>
<evidence type="ECO:0000256" key="4">
    <source>
        <dbReference type="ARBA" id="ARBA00022821"/>
    </source>
</evidence>
<accession>A0AAN7ICH3</accession>
<keyword evidence="4" id="KW-0611">Plant defense</keyword>
<keyword evidence="1" id="KW-0433">Leucine-rich repeat</keyword>
<dbReference type="GO" id="GO:0006952">
    <property type="term" value="P:defense response"/>
    <property type="evidence" value="ECO:0007669"/>
    <property type="project" value="UniProtKB-KW"/>
</dbReference>
<dbReference type="InterPro" id="IPR027417">
    <property type="entry name" value="P-loop_NTPase"/>
</dbReference>
<dbReference type="EMBL" id="JAXUIC010000011">
    <property type="protein sequence ID" value="KAK4564934.1"/>
    <property type="molecule type" value="Genomic_DNA"/>
</dbReference>
<dbReference type="InterPro" id="IPR002182">
    <property type="entry name" value="NB-ARC"/>
</dbReference>
<dbReference type="GO" id="GO:0005524">
    <property type="term" value="F:ATP binding"/>
    <property type="evidence" value="ECO:0007669"/>
    <property type="project" value="UniProtKB-KW"/>
</dbReference>
<dbReference type="Gene3D" id="3.40.50.300">
    <property type="entry name" value="P-loop containing nucleotide triphosphate hydrolases"/>
    <property type="match status" value="1"/>
</dbReference>
<dbReference type="AlphaFoldDB" id="A0AAN7ICH3"/>
<dbReference type="PANTHER" id="PTHR36766:SF47">
    <property type="entry name" value="NB-ARC DOMAIN-CONTAINING PROTEIN"/>
    <property type="match status" value="1"/>
</dbReference>
<feature type="domain" description="NB-ARC" evidence="6">
    <location>
        <begin position="170"/>
        <end position="344"/>
    </location>
</feature>
<dbReference type="Pfam" id="PF23559">
    <property type="entry name" value="WHD_DRP"/>
    <property type="match status" value="1"/>
</dbReference>
<feature type="domain" description="Disease resistance R13L4/SHOC-2-like LRR" evidence="9">
    <location>
        <begin position="958"/>
        <end position="1120"/>
    </location>
</feature>
<keyword evidence="2" id="KW-0677">Repeat</keyword>
<evidence type="ECO:0000313" key="11">
    <source>
        <dbReference type="EMBL" id="KAK4564934.1"/>
    </source>
</evidence>
<dbReference type="CDD" id="cd14798">
    <property type="entry name" value="RX-CC_like"/>
    <property type="match status" value="1"/>
</dbReference>
<dbReference type="Pfam" id="PF25019">
    <property type="entry name" value="LRR_R13L1-DRL21"/>
    <property type="match status" value="1"/>
</dbReference>
<dbReference type="Gene3D" id="3.80.10.10">
    <property type="entry name" value="Ribonuclease Inhibitor"/>
    <property type="match status" value="4"/>
</dbReference>
<dbReference type="InterPro" id="IPR055414">
    <property type="entry name" value="LRR_R13L4/SHOC2-like"/>
</dbReference>
<evidence type="ECO:0000313" key="12">
    <source>
        <dbReference type="Proteomes" id="UP001324115"/>
    </source>
</evidence>
<dbReference type="FunFam" id="3.40.50.300:FF:001091">
    <property type="entry name" value="Probable disease resistance protein At1g61300"/>
    <property type="match status" value="1"/>
</dbReference>
<name>A0AAN7ICH3_QUERU</name>
<dbReference type="InterPro" id="IPR032675">
    <property type="entry name" value="LRR_dom_sf"/>
</dbReference>
<evidence type="ECO:0008006" key="13">
    <source>
        <dbReference type="Google" id="ProtNLM"/>
    </source>
</evidence>
<reference evidence="11 12" key="1">
    <citation type="journal article" date="2023" name="G3 (Bethesda)">
        <title>A haplotype-resolved chromosome-scale genome for Quercus rubra L. provides insights into the genetics of adaptive traits for red oak species.</title>
        <authorList>
            <person name="Kapoor B."/>
            <person name="Jenkins J."/>
            <person name="Schmutz J."/>
            <person name="Zhebentyayeva T."/>
            <person name="Kuelheim C."/>
            <person name="Coggeshall M."/>
            <person name="Heim C."/>
            <person name="Lasky J.R."/>
            <person name="Leites L."/>
            <person name="Islam-Faridi N."/>
            <person name="Romero-Severson J."/>
            <person name="DeLeo V.L."/>
            <person name="Lucas S.M."/>
            <person name="Lazic D."/>
            <person name="Gailing O."/>
            <person name="Carlson J."/>
            <person name="Staton M."/>
        </authorList>
    </citation>
    <scope>NUCLEOTIDE SEQUENCE [LARGE SCALE GENOMIC DNA]</scope>
    <source>
        <strain evidence="11">Pseudo-F2</strain>
    </source>
</reference>
<comment type="caution">
    <text evidence="11">The sequence shown here is derived from an EMBL/GenBank/DDBJ whole genome shotgun (WGS) entry which is preliminary data.</text>
</comment>
<dbReference type="Proteomes" id="UP001324115">
    <property type="component" value="Unassembled WGS sequence"/>
</dbReference>
<dbReference type="InterPro" id="IPR038005">
    <property type="entry name" value="RX-like_CC"/>
</dbReference>
<proteinExistence type="predicted"/>
<evidence type="ECO:0000259" key="7">
    <source>
        <dbReference type="Pfam" id="PF18052"/>
    </source>
</evidence>
<dbReference type="FunFam" id="1.10.10.10:FF:000322">
    <property type="entry name" value="Probable disease resistance protein At1g63360"/>
    <property type="match status" value="1"/>
</dbReference>
<dbReference type="SUPFAM" id="SSF52058">
    <property type="entry name" value="L domain-like"/>
    <property type="match status" value="1"/>
</dbReference>
<dbReference type="SUPFAM" id="SSF52540">
    <property type="entry name" value="P-loop containing nucleoside triphosphate hydrolases"/>
    <property type="match status" value="1"/>
</dbReference>
<evidence type="ECO:0000259" key="9">
    <source>
        <dbReference type="Pfam" id="PF23598"/>
    </source>
</evidence>
<keyword evidence="3" id="KW-0547">Nucleotide-binding</keyword>
<dbReference type="Pfam" id="PF18052">
    <property type="entry name" value="Rx_N"/>
    <property type="match status" value="1"/>
</dbReference>
<dbReference type="Gene3D" id="1.10.8.430">
    <property type="entry name" value="Helical domain of apoptotic protease-activating factors"/>
    <property type="match status" value="1"/>
</dbReference>
<dbReference type="InterPro" id="IPR056789">
    <property type="entry name" value="LRR_R13L1-DRL21"/>
</dbReference>
<dbReference type="GO" id="GO:0051707">
    <property type="term" value="P:response to other organism"/>
    <property type="evidence" value="ECO:0007669"/>
    <property type="project" value="UniProtKB-ARBA"/>
</dbReference>
<protein>
    <recommendedName>
        <fullName evidence="13">CC-NBS-LRR protein</fullName>
    </recommendedName>
</protein>
<dbReference type="Pfam" id="PF23598">
    <property type="entry name" value="LRR_14"/>
    <property type="match status" value="1"/>
</dbReference>
<dbReference type="InterPro" id="IPR058922">
    <property type="entry name" value="WHD_DRP"/>
</dbReference>
<evidence type="ECO:0000259" key="6">
    <source>
        <dbReference type="Pfam" id="PF00931"/>
    </source>
</evidence>
<evidence type="ECO:0000259" key="10">
    <source>
        <dbReference type="Pfam" id="PF25019"/>
    </source>
</evidence>
<feature type="domain" description="Disease resistance protein winged helix" evidence="8">
    <location>
        <begin position="429"/>
        <end position="498"/>
    </location>
</feature>
<evidence type="ECO:0000256" key="1">
    <source>
        <dbReference type="ARBA" id="ARBA00022614"/>
    </source>
</evidence>
<dbReference type="InterPro" id="IPR041118">
    <property type="entry name" value="Rx_N"/>
</dbReference>
<dbReference type="GO" id="GO:0043531">
    <property type="term" value="F:ADP binding"/>
    <property type="evidence" value="ECO:0007669"/>
    <property type="project" value="InterPro"/>
</dbReference>
<dbReference type="Gene3D" id="1.10.10.10">
    <property type="entry name" value="Winged helix-like DNA-binding domain superfamily/Winged helix DNA-binding domain"/>
    <property type="match status" value="1"/>
</dbReference>
<evidence type="ECO:0000256" key="3">
    <source>
        <dbReference type="ARBA" id="ARBA00022741"/>
    </source>
</evidence>
<dbReference type="SUPFAM" id="SSF52047">
    <property type="entry name" value="RNI-like"/>
    <property type="match status" value="1"/>
</dbReference>
<evidence type="ECO:0000256" key="2">
    <source>
        <dbReference type="ARBA" id="ARBA00022737"/>
    </source>
</evidence>
<dbReference type="Gene3D" id="1.20.5.4130">
    <property type="match status" value="1"/>
</dbReference>